<dbReference type="Pfam" id="PF00498">
    <property type="entry name" value="FHA"/>
    <property type="match status" value="1"/>
</dbReference>
<dbReference type="CDD" id="cd00060">
    <property type="entry name" value="FHA"/>
    <property type="match status" value="1"/>
</dbReference>
<dbReference type="Pfam" id="PF12770">
    <property type="entry name" value="CHAT"/>
    <property type="match status" value="1"/>
</dbReference>
<organism evidence="2 3">
    <name type="scientific">Romeriopsis navalis LEGE 11480</name>
    <dbReference type="NCBI Taxonomy" id="2777977"/>
    <lineage>
        <taxon>Bacteria</taxon>
        <taxon>Bacillati</taxon>
        <taxon>Cyanobacteriota</taxon>
        <taxon>Cyanophyceae</taxon>
        <taxon>Leptolyngbyales</taxon>
        <taxon>Leptolyngbyaceae</taxon>
        <taxon>Romeriopsis</taxon>
        <taxon>Romeriopsis navalis</taxon>
    </lineage>
</organism>
<proteinExistence type="predicted"/>
<keyword evidence="3" id="KW-1185">Reference proteome</keyword>
<dbReference type="SUPFAM" id="SSF49879">
    <property type="entry name" value="SMAD/FHA domain"/>
    <property type="match status" value="1"/>
</dbReference>
<protein>
    <submittedName>
        <fullName evidence="2">CHAT domain-containing protein</fullName>
    </submittedName>
</protein>
<accession>A0A928VKP5</accession>
<dbReference type="AlphaFoldDB" id="A0A928VKP5"/>
<reference evidence="2" key="1">
    <citation type="submission" date="2020-10" db="EMBL/GenBank/DDBJ databases">
        <authorList>
            <person name="Castelo-Branco R."/>
            <person name="Eusebio N."/>
            <person name="Adriana R."/>
            <person name="Vieira A."/>
            <person name="Brugerolle De Fraissinette N."/>
            <person name="Rezende De Castro R."/>
            <person name="Schneider M.P."/>
            <person name="Vasconcelos V."/>
            <person name="Leao P.N."/>
        </authorList>
    </citation>
    <scope>NUCLEOTIDE SEQUENCE</scope>
    <source>
        <strain evidence="2">LEGE 11480</strain>
    </source>
</reference>
<evidence type="ECO:0000259" key="1">
    <source>
        <dbReference type="PROSITE" id="PS50006"/>
    </source>
</evidence>
<comment type="caution">
    <text evidence="2">The sequence shown here is derived from an EMBL/GenBank/DDBJ whole genome shotgun (WGS) entry which is preliminary data.</text>
</comment>
<dbReference type="Gene3D" id="2.60.200.20">
    <property type="match status" value="1"/>
</dbReference>
<dbReference type="EMBL" id="JADEXQ010000033">
    <property type="protein sequence ID" value="MBE9030336.1"/>
    <property type="molecule type" value="Genomic_DNA"/>
</dbReference>
<feature type="domain" description="FHA" evidence="1">
    <location>
        <begin position="452"/>
        <end position="502"/>
    </location>
</feature>
<dbReference type="PROSITE" id="PS50006">
    <property type="entry name" value="FHA_DOMAIN"/>
    <property type="match status" value="1"/>
</dbReference>
<evidence type="ECO:0000313" key="3">
    <source>
        <dbReference type="Proteomes" id="UP000625316"/>
    </source>
</evidence>
<dbReference type="InterPro" id="IPR000253">
    <property type="entry name" value="FHA_dom"/>
</dbReference>
<evidence type="ECO:0000313" key="2">
    <source>
        <dbReference type="EMBL" id="MBE9030336.1"/>
    </source>
</evidence>
<sequence length="542" mass="60329">MPTGNAPSLNLAIDRLRAGSPNHFVIHVIESPYRAGYSVADSLWDESLNQLWQSWQEFFSTRTVPMVPYISAADEELPTSPMAEIPTANPMPQSVRLMQTLGINLWQWLFNGSIQTVLSQSLGIAMGQEQQLRLRLDIRDPDLIALPWEIMQDQPGKPAIAIGQQILFSRTTSDVETLPQLRKDQSLSILLVLGHDTLPAGALTEDLPESPSLDQTRLKLEQEASALSQLFTSSTRFGNMAPCQVDILVQPTPEELVQKLDTQRYNLFFYAGHGVPAPDGGLLFLRSDMAMNGTELAQVLTRAQVKLAVFNACWGAQPDQEGYQAIPRSSLAEVLLHHGVPAVLAMRDSIADQEALSFIQAFSQALAERLSIDQAVAVARQQLLTLFKFNQQAWTLPVLYMHPEFDGELIRPLPNHMTQIPMTATQVGRPTPKASMRSLTTSRSWVIRGGLMRVGISEENDLVLHGEPGVSRKHAEIICRNSFEGNEWSYFLRDFSRYGTWMASTGGWQKVHHQEVELLPGAQLKFGATQNGVLEFVVVEKE</sequence>
<gene>
    <name evidence="2" type="ORF">IQ266_11395</name>
</gene>
<name>A0A928VKP5_9CYAN</name>
<dbReference type="Proteomes" id="UP000625316">
    <property type="component" value="Unassembled WGS sequence"/>
</dbReference>
<dbReference type="RefSeq" id="WP_264325161.1">
    <property type="nucleotide sequence ID" value="NZ_JADEXQ010000033.1"/>
</dbReference>
<dbReference type="InterPro" id="IPR024983">
    <property type="entry name" value="CHAT_dom"/>
</dbReference>
<dbReference type="InterPro" id="IPR008984">
    <property type="entry name" value="SMAD_FHA_dom_sf"/>
</dbReference>